<accession>A0A1F5YSB7</accession>
<organism evidence="1 2">
    <name type="scientific">Candidatus Gottesmanbacteria bacterium RBG_16_37_8</name>
    <dbReference type="NCBI Taxonomy" id="1798371"/>
    <lineage>
        <taxon>Bacteria</taxon>
        <taxon>Candidatus Gottesmaniibacteriota</taxon>
    </lineage>
</organism>
<evidence type="ECO:0008006" key="3">
    <source>
        <dbReference type="Google" id="ProtNLM"/>
    </source>
</evidence>
<protein>
    <recommendedName>
        <fullName evidence="3">Ribbon-helix-helix protein CopG domain-containing protein</fullName>
    </recommendedName>
</protein>
<dbReference type="Proteomes" id="UP000176665">
    <property type="component" value="Unassembled WGS sequence"/>
</dbReference>
<sequence>MMEYNVRTTVIIPRDLLKAAKLTAVERQTSVSDLVQQGLKKEIYAEKKKRKKGKKLTDFLGKYSIGINKIERKDIYDDYLRKKVSG</sequence>
<gene>
    <name evidence="1" type="ORF">A2W14_04615</name>
</gene>
<reference evidence="1 2" key="1">
    <citation type="journal article" date="2016" name="Nat. Commun.">
        <title>Thousands of microbial genomes shed light on interconnected biogeochemical processes in an aquifer system.</title>
        <authorList>
            <person name="Anantharaman K."/>
            <person name="Brown C.T."/>
            <person name="Hug L.A."/>
            <person name="Sharon I."/>
            <person name="Castelle C.J."/>
            <person name="Probst A.J."/>
            <person name="Thomas B.C."/>
            <person name="Singh A."/>
            <person name="Wilkins M.J."/>
            <person name="Karaoz U."/>
            <person name="Brodie E.L."/>
            <person name="Williams K.H."/>
            <person name="Hubbard S.S."/>
            <person name="Banfield J.F."/>
        </authorList>
    </citation>
    <scope>NUCLEOTIDE SEQUENCE [LARGE SCALE GENOMIC DNA]</scope>
</reference>
<dbReference type="Pfam" id="PF19891">
    <property type="entry name" value="DUF6364"/>
    <property type="match status" value="1"/>
</dbReference>
<name>A0A1F5YSB7_9BACT</name>
<evidence type="ECO:0000313" key="1">
    <source>
        <dbReference type="EMBL" id="OGG03121.1"/>
    </source>
</evidence>
<evidence type="ECO:0000313" key="2">
    <source>
        <dbReference type="Proteomes" id="UP000176665"/>
    </source>
</evidence>
<comment type="caution">
    <text evidence="1">The sequence shown here is derived from an EMBL/GenBank/DDBJ whole genome shotgun (WGS) entry which is preliminary data.</text>
</comment>
<dbReference type="AlphaFoldDB" id="A0A1F5YSB7"/>
<dbReference type="EMBL" id="MFJA01000039">
    <property type="protein sequence ID" value="OGG03121.1"/>
    <property type="molecule type" value="Genomic_DNA"/>
</dbReference>
<proteinExistence type="predicted"/>
<dbReference type="InterPro" id="IPR045944">
    <property type="entry name" value="DUF6364"/>
</dbReference>